<organism evidence="3 4">
    <name type="scientific">Candidatus Uhrbacteria bacterium RIFCSPLOWO2_02_FULL_48_18</name>
    <dbReference type="NCBI Taxonomy" id="1802408"/>
    <lineage>
        <taxon>Bacteria</taxon>
        <taxon>Candidatus Uhriibacteriota</taxon>
    </lineage>
</organism>
<keyword evidence="2" id="KW-1133">Transmembrane helix</keyword>
<name>A0A1F7V6U6_9BACT</name>
<dbReference type="AlphaFoldDB" id="A0A1F7V6U6"/>
<feature type="compositionally biased region" description="Low complexity" evidence="1">
    <location>
        <begin position="222"/>
        <end position="241"/>
    </location>
</feature>
<gene>
    <name evidence="3" type="ORF">A3I41_01360</name>
</gene>
<reference evidence="3 4" key="1">
    <citation type="journal article" date="2016" name="Nat. Commun.">
        <title>Thousands of microbial genomes shed light on interconnected biogeochemical processes in an aquifer system.</title>
        <authorList>
            <person name="Anantharaman K."/>
            <person name="Brown C.T."/>
            <person name="Hug L.A."/>
            <person name="Sharon I."/>
            <person name="Castelle C.J."/>
            <person name="Probst A.J."/>
            <person name="Thomas B.C."/>
            <person name="Singh A."/>
            <person name="Wilkins M.J."/>
            <person name="Karaoz U."/>
            <person name="Brodie E.L."/>
            <person name="Williams K.H."/>
            <person name="Hubbard S.S."/>
            <person name="Banfield J.F."/>
        </authorList>
    </citation>
    <scope>NUCLEOTIDE SEQUENCE [LARGE SCALE GENOMIC DNA]</scope>
</reference>
<proteinExistence type="predicted"/>
<evidence type="ECO:0000313" key="4">
    <source>
        <dbReference type="Proteomes" id="UP000176593"/>
    </source>
</evidence>
<protein>
    <submittedName>
        <fullName evidence="3">Uncharacterized protein</fullName>
    </submittedName>
</protein>
<keyword evidence="2" id="KW-0472">Membrane</keyword>
<dbReference type="EMBL" id="MGEQ01000010">
    <property type="protein sequence ID" value="OGL86203.1"/>
    <property type="molecule type" value="Genomic_DNA"/>
</dbReference>
<accession>A0A1F7V6U6</accession>
<evidence type="ECO:0000256" key="2">
    <source>
        <dbReference type="SAM" id="Phobius"/>
    </source>
</evidence>
<sequence length="241" mass="26237">MATRRIQNRPPSALQAEQKIAFALLVFLGFGGIIFGFRSFGSHLYRPIQQQFAKYYTGEDVVNPNAKDSKEIEEQKKKDTDIDGLSDYDELYVYKTSPYLRDSDSDATDDKTEVFAGTDPNCPVGKNCVSLGETANVDSTSPQDFLGSTPGNEAILQSGQLKFQNKEDVQKFFKAATATEIRAALIQSGVKKEEVDKISDEDLQKLFEQAIGQASAEGKFDSLTTGGASGSASATTETSKP</sequence>
<feature type="transmembrane region" description="Helical" evidence="2">
    <location>
        <begin position="20"/>
        <end position="40"/>
    </location>
</feature>
<comment type="caution">
    <text evidence="3">The sequence shown here is derived from an EMBL/GenBank/DDBJ whole genome shotgun (WGS) entry which is preliminary data.</text>
</comment>
<feature type="region of interest" description="Disordered" evidence="1">
    <location>
        <begin position="218"/>
        <end position="241"/>
    </location>
</feature>
<evidence type="ECO:0000313" key="3">
    <source>
        <dbReference type="EMBL" id="OGL86203.1"/>
    </source>
</evidence>
<evidence type="ECO:0000256" key="1">
    <source>
        <dbReference type="SAM" id="MobiDB-lite"/>
    </source>
</evidence>
<dbReference type="Proteomes" id="UP000176593">
    <property type="component" value="Unassembled WGS sequence"/>
</dbReference>
<keyword evidence="2" id="KW-0812">Transmembrane</keyword>